<dbReference type="Proteomes" id="UP000623681">
    <property type="component" value="Unassembled WGS sequence"/>
</dbReference>
<sequence length="382" mass="43778">MKFNEIIKKSLTDNVENKKIEERKSQDIYKNILDKSSYKESRKKTFFSNTVMKIAIAAIVIFIPIAISIRVLDITGRSKVANNEASRSGETKTLLAASRVTLSNGSTEIPIKDENIVSNIYKTLADVISRKDNTMVKSFITEAGIYDNYEANGNILLNIEYDKGINITEFNGSERNNKIDKIVIPMKREAGGYNIIWTNDSEGELYGYGNIATKGMTNEFLASLNTYFENNKNSGIKYDIKERPSDETEKVALQFLKAYSNNDKISLKNLSSKNNSISEEINSIENKDSDVVSLEVRDFMGVDEEVINYYKNQYKDKFDKIKNTEYKFVRIKVFKTLTEEANKIAQLGTGEYSYQFLLIKENENWKVYDCDWSWGSVNGYKW</sequence>
<keyword evidence="3" id="KW-1185">Reference proteome</keyword>
<feature type="transmembrane region" description="Helical" evidence="1">
    <location>
        <begin position="51"/>
        <end position="72"/>
    </location>
</feature>
<proteinExistence type="predicted"/>
<evidence type="ECO:0000313" key="3">
    <source>
        <dbReference type="Proteomes" id="UP000623681"/>
    </source>
</evidence>
<gene>
    <name evidence="2" type="ORF">JK634_00435</name>
</gene>
<keyword evidence="1" id="KW-0472">Membrane</keyword>
<dbReference type="EMBL" id="JAESWA010000002">
    <property type="protein sequence ID" value="MBL4930278.1"/>
    <property type="molecule type" value="Genomic_DNA"/>
</dbReference>
<name>A0A937FBJ2_9CLOT</name>
<dbReference type="RefSeq" id="WP_202765664.1">
    <property type="nucleotide sequence ID" value="NZ_JAESWA010000002.1"/>
</dbReference>
<comment type="caution">
    <text evidence="2">The sequence shown here is derived from an EMBL/GenBank/DDBJ whole genome shotgun (WGS) entry which is preliminary data.</text>
</comment>
<keyword evidence="1" id="KW-0812">Transmembrane</keyword>
<keyword evidence="1" id="KW-1133">Transmembrane helix</keyword>
<evidence type="ECO:0000313" key="2">
    <source>
        <dbReference type="EMBL" id="MBL4930278.1"/>
    </source>
</evidence>
<organism evidence="2 3">
    <name type="scientific">Clostridium paridis</name>
    <dbReference type="NCBI Taxonomy" id="2803863"/>
    <lineage>
        <taxon>Bacteria</taxon>
        <taxon>Bacillati</taxon>
        <taxon>Bacillota</taxon>
        <taxon>Clostridia</taxon>
        <taxon>Eubacteriales</taxon>
        <taxon>Clostridiaceae</taxon>
        <taxon>Clostridium</taxon>
    </lineage>
</organism>
<accession>A0A937FBJ2</accession>
<protein>
    <submittedName>
        <fullName evidence="2">Uncharacterized protein</fullName>
    </submittedName>
</protein>
<reference evidence="2" key="1">
    <citation type="submission" date="2021-01" db="EMBL/GenBank/DDBJ databases">
        <title>Genome public.</title>
        <authorList>
            <person name="Liu C."/>
            <person name="Sun Q."/>
        </authorList>
    </citation>
    <scope>NUCLEOTIDE SEQUENCE</scope>
    <source>
        <strain evidence="2">YIM B02565</strain>
    </source>
</reference>
<evidence type="ECO:0000256" key="1">
    <source>
        <dbReference type="SAM" id="Phobius"/>
    </source>
</evidence>
<dbReference type="AlphaFoldDB" id="A0A937FBJ2"/>